<proteinExistence type="predicted"/>
<keyword evidence="2" id="KW-1185">Reference proteome</keyword>
<dbReference type="RefSeq" id="WP_122962567.1">
    <property type="nucleotide sequence ID" value="NZ_BJMH01000003.1"/>
</dbReference>
<organism evidence="1 2">
    <name type="scientific">Brevibacillus parabrevis</name>
    <dbReference type="NCBI Taxonomy" id="54914"/>
    <lineage>
        <taxon>Bacteria</taxon>
        <taxon>Bacillati</taxon>
        <taxon>Bacillota</taxon>
        <taxon>Bacilli</taxon>
        <taxon>Bacillales</taxon>
        <taxon>Paenibacillaceae</taxon>
        <taxon>Brevibacillus</taxon>
    </lineage>
</organism>
<sequence>MKMNSIVIKCVLAVAGLLLLWQIGILTLGKEPEKQLSYEQFVSRVNGAMDHLSQTYKTIKPTAQHYTIYPGNPEMKWSKNKVDAIDDDLSKALTKEIFIEDGDILTKVGFYYHPWVSEKHYASVNRIDSTTGKRLGSEMTFPSVYSNSFTANGLFIQVTTFRVLPALPQHAKLSDKEMETKMITRNGEITSTLQKYILDFMESAP</sequence>
<gene>
    <name evidence="1" type="ORF">BPA01_08530</name>
</gene>
<evidence type="ECO:0000313" key="2">
    <source>
        <dbReference type="Proteomes" id="UP000316882"/>
    </source>
</evidence>
<name>A0A4Y3PCG3_BREPA</name>
<accession>A0A4Y3PCG3</accession>
<dbReference type="EMBL" id="BJMH01000003">
    <property type="protein sequence ID" value="GEB31273.1"/>
    <property type="molecule type" value="Genomic_DNA"/>
</dbReference>
<evidence type="ECO:0000313" key="1">
    <source>
        <dbReference type="EMBL" id="GEB31273.1"/>
    </source>
</evidence>
<comment type="caution">
    <text evidence="1">The sequence shown here is derived from an EMBL/GenBank/DDBJ whole genome shotgun (WGS) entry which is preliminary data.</text>
</comment>
<dbReference type="AlphaFoldDB" id="A0A4Y3PCG3"/>
<protein>
    <submittedName>
        <fullName evidence="1">Uncharacterized protein</fullName>
    </submittedName>
</protein>
<dbReference type="Proteomes" id="UP000316882">
    <property type="component" value="Unassembled WGS sequence"/>
</dbReference>
<reference evidence="1 2" key="1">
    <citation type="submission" date="2019-06" db="EMBL/GenBank/DDBJ databases">
        <title>Whole genome shotgun sequence of Brevibacillus parabrevis NBRC 12334.</title>
        <authorList>
            <person name="Hosoyama A."/>
            <person name="Uohara A."/>
            <person name="Ohji S."/>
            <person name="Ichikawa N."/>
        </authorList>
    </citation>
    <scope>NUCLEOTIDE SEQUENCE [LARGE SCALE GENOMIC DNA]</scope>
    <source>
        <strain evidence="1 2">NBRC 12334</strain>
    </source>
</reference>